<sequence>MNQENNQTNNLSHKEDRFYQSNLALAGVCQAAAVVKQIARSTDYDHGALETSIRSITITQPENTEQVFGDVSQLYLGFKTILSQLGNQSNKDVEITRYIANLLSIERKLSPNKKAMAALGERISNIQRQQQHLELLDTQMLRNLDSVYADVISPLGRKIQVGGDPALLKREDNQYRVRAALLAGVRAAVLWRQLGGRRRHILLNRQQILNSAQQTFNLISTPN</sequence>
<dbReference type="RefSeq" id="WP_235314348.1">
    <property type="nucleotide sequence ID" value="NZ_JAKGAS010000016.1"/>
</dbReference>
<dbReference type="PANTHER" id="PTHR38100:SF1">
    <property type="entry name" value="HIGH FREQUENCY LYSOGENIZATION PROTEIN HFLD"/>
    <property type="match status" value="1"/>
</dbReference>
<accession>A0ABS9DBB0</accession>
<keyword evidence="1 4" id="KW-1003">Cell membrane</keyword>
<dbReference type="Pfam" id="PF04356">
    <property type="entry name" value="DUF489"/>
    <property type="match status" value="1"/>
</dbReference>
<keyword evidence="3 4" id="KW-0472">Membrane</keyword>
<comment type="caution">
    <text evidence="5">The sequence shown here is derived from an EMBL/GenBank/DDBJ whole genome shotgun (WGS) entry which is preliminary data.</text>
</comment>
<proteinExistence type="inferred from homology"/>
<dbReference type="InterPro" id="IPR035932">
    <property type="entry name" value="HflD-like_sf"/>
</dbReference>
<dbReference type="InterPro" id="IPR007451">
    <property type="entry name" value="HflD"/>
</dbReference>
<dbReference type="Proteomes" id="UP001521137">
    <property type="component" value="Unassembled WGS sequence"/>
</dbReference>
<dbReference type="SUPFAM" id="SSF101322">
    <property type="entry name" value="YcfC-like"/>
    <property type="match status" value="1"/>
</dbReference>
<comment type="similarity">
    <text evidence="4">Belongs to the HflD family.</text>
</comment>
<organism evidence="5 6">
    <name type="scientific">Paraglaciecola algarum</name>
    <dbReference type="NCBI Taxonomy" id="3050085"/>
    <lineage>
        <taxon>Bacteria</taxon>
        <taxon>Pseudomonadati</taxon>
        <taxon>Pseudomonadota</taxon>
        <taxon>Gammaproteobacteria</taxon>
        <taxon>Alteromonadales</taxon>
        <taxon>Alteromonadaceae</taxon>
        <taxon>Paraglaciecola</taxon>
    </lineage>
</organism>
<evidence type="ECO:0000256" key="4">
    <source>
        <dbReference type="HAMAP-Rule" id="MF_00695"/>
    </source>
</evidence>
<name>A0ABS9DBB0_9ALTE</name>
<evidence type="ECO:0000256" key="2">
    <source>
        <dbReference type="ARBA" id="ARBA00022490"/>
    </source>
</evidence>
<evidence type="ECO:0000313" key="5">
    <source>
        <dbReference type="EMBL" id="MCF2950247.1"/>
    </source>
</evidence>
<evidence type="ECO:0000256" key="1">
    <source>
        <dbReference type="ARBA" id="ARBA00022475"/>
    </source>
</evidence>
<keyword evidence="2 4" id="KW-0963">Cytoplasm</keyword>
<dbReference type="NCBIfam" id="NF001246">
    <property type="entry name" value="PRK00218.1-2"/>
    <property type="match status" value="1"/>
</dbReference>
<evidence type="ECO:0000256" key="3">
    <source>
        <dbReference type="ARBA" id="ARBA00023136"/>
    </source>
</evidence>
<dbReference type="EMBL" id="JAKGAS010000016">
    <property type="protein sequence ID" value="MCF2950247.1"/>
    <property type="molecule type" value="Genomic_DNA"/>
</dbReference>
<evidence type="ECO:0000313" key="6">
    <source>
        <dbReference type="Proteomes" id="UP001521137"/>
    </source>
</evidence>
<protein>
    <recommendedName>
        <fullName evidence="4">High frequency lysogenization protein HflD homolog</fullName>
    </recommendedName>
</protein>
<dbReference type="NCBIfam" id="NF001248">
    <property type="entry name" value="PRK00218.1-4"/>
    <property type="match status" value="1"/>
</dbReference>
<comment type="subcellular location">
    <subcellularLocation>
        <location evidence="4">Cytoplasm</location>
    </subcellularLocation>
    <subcellularLocation>
        <location evidence="4">Cell membrane</location>
        <topology evidence="4">Peripheral membrane protein</topology>
        <orientation evidence="4">Cytoplasmic side</orientation>
    </subcellularLocation>
</comment>
<reference evidence="5 6" key="1">
    <citation type="submission" date="2022-01" db="EMBL/GenBank/DDBJ databases">
        <title>Paraglaciecola sp. G1-23.</title>
        <authorList>
            <person name="Jin M.S."/>
            <person name="Han D.M."/>
            <person name="Kim H.M."/>
            <person name="Jeon C.O."/>
        </authorList>
    </citation>
    <scope>NUCLEOTIDE SEQUENCE [LARGE SCALE GENOMIC DNA]</scope>
    <source>
        <strain evidence="5 6">G1-23</strain>
    </source>
</reference>
<dbReference type="Gene3D" id="1.10.3890.10">
    <property type="entry name" value="HflD-like"/>
    <property type="match status" value="1"/>
</dbReference>
<keyword evidence="6" id="KW-1185">Reference proteome</keyword>
<dbReference type="HAMAP" id="MF_00695">
    <property type="entry name" value="HflD_protein"/>
    <property type="match status" value="1"/>
</dbReference>
<dbReference type="PANTHER" id="PTHR38100">
    <property type="entry name" value="HIGH FREQUENCY LYSOGENIZATION PROTEIN HFLD"/>
    <property type="match status" value="1"/>
</dbReference>
<gene>
    <name evidence="4 5" type="primary">hflD</name>
    <name evidence="5" type="ORF">L0668_19220</name>
</gene>